<evidence type="ECO:0000256" key="9">
    <source>
        <dbReference type="ARBA" id="ARBA00023172"/>
    </source>
</evidence>
<evidence type="ECO:0000256" key="8">
    <source>
        <dbReference type="ARBA" id="ARBA00023125"/>
    </source>
</evidence>
<proteinExistence type="inferred from homology"/>
<keyword evidence="5 15" id="KW-0378">Hydrolase</keyword>
<feature type="domain" description="Helicase ATP-binding" evidence="16">
    <location>
        <begin position="270"/>
        <end position="431"/>
    </location>
</feature>
<evidence type="ECO:0000256" key="6">
    <source>
        <dbReference type="ARBA" id="ARBA00022806"/>
    </source>
</evidence>
<evidence type="ECO:0000256" key="2">
    <source>
        <dbReference type="ARBA" id="ARBA00017846"/>
    </source>
</evidence>
<evidence type="ECO:0000256" key="15">
    <source>
        <dbReference type="RuleBase" id="RU363016"/>
    </source>
</evidence>
<dbReference type="SMART" id="SM00490">
    <property type="entry name" value="HELICc"/>
    <property type="match status" value="1"/>
</dbReference>
<comment type="similarity">
    <text evidence="1 15">Belongs to the helicase family. RecG subfamily.</text>
</comment>
<dbReference type="PROSITE" id="PS51194">
    <property type="entry name" value="HELICASE_CTER"/>
    <property type="match status" value="1"/>
</dbReference>
<dbReference type="PANTHER" id="PTHR47964">
    <property type="entry name" value="ATP-DEPENDENT DNA HELICASE HOMOLOG RECG, CHLOROPLASTIC"/>
    <property type="match status" value="1"/>
</dbReference>
<keyword evidence="8" id="KW-0238">DNA-binding</keyword>
<dbReference type="GO" id="GO:0003677">
    <property type="term" value="F:DNA binding"/>
    <property type="evidence" value="ECO:0007669"/>
    <property type="project" value="UniProtKB-KW"/>
</dbReference>
<evidence type="ECO:0000256" key="12">
    <source>
        <dbReference type="ARBA" id="ARBA00034617"/>
    </source>
</evidence>
<dbReference type="SMART" id="SM00487">
    <property type="entry name" value="DEXDc"/>
    <property type="match status" value="1"/>
</dbReference>
<dbReference type="AlphaFoldDB" id="A0A4R6UCA3"/>
<evidence type="ECO:0000256" key="4">
    <source>
        <dbReference type="ARBA" id="ARBA00022763"/>
    </source>
</evidence>
<evidence type="ECO:0000256" key="14">
    <source>
        <dbReference type="ARBA" id="ARBA00048988"/>
    </source>
</evidence>
<dbReference type="SUPFAM" id="SSF52540">
    <property type="entry name" value="P-loop containing nucleoside triphosphate hydrolases"/>
    <property type="match status" value="2"/>
</dbReference>
<dbReference type="InterPro" id="IPR027417">
    <property type="entry name" value="P-loop_NTPase"/>
</dbReference>
<dbReference type="Proteomes" id="UP000295632">
    <property type="component" value="Unassembled WGS sequence"/>
</dbReference>
<evidence type="ECO:0000256" key="13">
    <source>
        <dbReference type="ARBA" id="ARBA00034808"/>
    </source>
</evidence>
<keyword evidence="3 15" id="KW-0547">Nucleotide-binding</keyword>
<comment type="catalytic activity">
    <reaction evidence="12 15">
        <text>Couples ATP hydrolysis with the unwinding of duplex DNA by translocating in the 3'-5' direction.</text>
        <dbReference type="EC" id="5.6.2.4"/>
    </reaction>
</comment>
<dbReference type="CDD" id="cd04488">
    <property type="entry name" value="RecG_wedge_OBF"/>
    <property type="match status" value="1"/>
</dbReference>
<dbReference type="InterPro" id="IPR004609">
    <property type="entry name" value="ATP-dep_DNA_helicase_RecG"/>
</dbReference>
<keyword evidence="4 15" id="KW-0227">DNA damage</keyword>
<comment type="function">
    <text evidence="15">Plays a critical role in recombination and DNA repair. Helps process Holliday junction intermediates to mature products by catalyzing branch migration. Has replication fork regression activity, unwinds stalled or blocked replication forks to make a HJ that can be resolved. Has a DNA unwinding activity characteristic of a DNA helicase with 3'-5' polarity.</text>
</comment>
<evidence type="ECO:0000313" key="18">
    <source>
        <dbReference type="EMBL" id="TDQ42385.1"/>
    </source>
</evidence>
<evidence type="ECO:0000256" key="11">
    <source>
        <dbReference type="ARBA" id="ARBA00023235"/>
    </source>
</evidence>
<keyword evidence="10 15" id="KW-0234">DNA repair</keyword>
<keyword evidence="9 15" id="KW-0233">DNA recombination</keyword>
<dbReference type="Pfam" id="PF00270">
    <property type="entry name" value="DEAD"/>
    <property type="match status" value="1"/>
</dbReference>
<dbReference type="Gene3D" id="2.40.50.140">
    <property type="entry name" value="Nucleic acid-binding proteins"/>
    <property type="match status" value="1"/>
</dbReference>
<dbReference type="CDD" id="cd17992">
    <property type="entry name" value="DEXHc_RecG"/>
    <property type="match status" value="1"/>
</dbReference>
<evidence type="ECO:0000256" key="10">
    <source>
        <dbReference type="ARBA" id="ARBA00023204"/>
    </source>
</evidence>
<protein>
    <recommendedName>
        <fullName evidence="2 15">ATP-dependent DNA helicase RecG</fullName>
        <ecNumber evidence="13 15">5.6.2.4</ecNumber>
    </recommendedName>
</protein>
<keyword evidence="7 15" id="KW-0067">ATP-binding</keyword>
<accession>A0A4R6UCA3</accession>
<evidence type="ECO:0000256" key="1">
    <source>
        <dbReference type="ARBA" id="ARBA00007504"/>
    </source>
</evidence>
<evidence type="ECO:0000256" key="3">
    <source>
        <dbReference type="ARBA" id="ARBA00022741"/>
    </source>
</evidence>
<evidence type="ECO:0000256" key="7">
    <source>
        <dbReference type="ARBA" id="ARBA00022840"/>
    </source>
</evidence>
<comment type="caution">
    <text evidence="18">The sequence shown here is derived from an EMBL/GenBank/DDBJ whole genome shotgun (WGS) entry which is preliminary data.</text>
</comment>
<keyword evidence="19" id="KW-1185">Reference proteome</keyword>
<evidence type="ECO:0000256" key="5">
    <source>
        <dbReference type="ARBA" id="ARBA00022801"/>
    </source>
</evidence>
<dbReference type="OrthoDB" id="9804325at2"/>
<dbReference type="NCBIfam" id="NF008165">
    <property type="entry name" value="PRK10917.1-3"/>
    <property type="match status" value="1"/>
</dbReference>
<dbReference type="GO" id="GO:0006281">
    <property type="term" value="P:DNA repair"/>
    <property type="evidence" value="ECO:0007669"/>
    <property type="project" value="UniProtKB-UniRule"/>
</dbReference>
<dbReference type="InterPro" id="IPR045562">
    <property type="entry name" value="RecG_dom3_C"/>
</dbReference>
<keyword evidence="6 15" id="KW-0347">Helicase</keyword>
<dbReference type="CDD" id="cd18811">
    <property type="entry name" value="SF2_C_RecG"/>
    <property type="match status" value="1"/>
</dbReference>
<dbReference type="InterPro" id="IPR011545">
    <property type="entry name" value="DEAD/DEAH_box_helicase_dom"/>
</dbReference>
<evidence type="ECO:0000259" key="17">
    <source>
        <dbReference type="PROSITE" id="PS51194"/>
    </source>
</evidence>
<dbReference type="InterPro" id="IPR014001">
    <property type="entry name" value="Helicase_ATP-bd"/>
</dbReference>
<dbReference type="NCBIfam" id="TIGR00643">
    <property type="entry name" value="recG"/>
    <property type="match status" value="1"/>
</dbReference>
<dbReference type="PANTHER" id="PTHR47964:SF1">
    <property type="entry name" value="ATP-DEPENDENT DNA HELICASE HOMOLOG RECG, CHLOROPLASTIC"/>
    <property type="match status" value="1"/>
</dbReference>
<keyword evidence="11" id="KW-0413">Isomerase</keyword>
<evidence type="ECO:0000313" key="19">
    <source>
        <dbReference type="Proteomes" id="UP000295632"/>
    </source>
</evidence>
<comment type="catalytic activity">
    <reaction evidence="14 15">
        <text>ATP + H2O = ADP + phosphate + H(+)</text>
        <dbReference type="Rhea" id="RHEA:13065"/>
        <dbReference type="ChEBI" id="CHEBI:15377"/>
        <dbReference type="ChEBI" id="CHEBI:15378"/>
        <dbReference type="ChEBI" id="CHEBI:30616"/>
        <dbReference type="ChEBI" id="CHEBI:43474"/>
        <dbReference type="ChEBI" id="CHEBI:456216"/>
        <dbReference type="EC" id="5.6.2.4"/>
    </reaction>
</comment>
<dbReference type="GO" id="GO:0043138">
    <property type="term" value="F:3'-5' DNA helicase activity"/>
    <property type="evidence" value="ECO:0007669"/>
    <property type="project" value="UniProtKB-EC"/>
</dbReference>
<dbReference type="EC" id="5.6.2.4" evidence="13 15"/>
<dbReference type="InterPro" id="IPR033454">
    <property type="entry name" value="RecG_wedge"/>
</dbReference>
<dbReference type="InterPro" id="IPR047112">
    <property type="entry name" value="RecG/Mfd"/>
</dbReference>
<dbReference type="Pfam" id="PF19833">
    <property type="entry name" value="RecG_dom3_C"/>
    <property type="match status" value="1"/>
</dbReference>
<sequence length="681" mass="76490">MNLSERPVDDIYGVGPTQAELLHQHQLHTVEDVLLYFPFRYEDYSIRDIREAVDGEAVTVVGTVQTQPLVKFFGKKKSKMTVKLLSGGQLIALLFFNQAFHKAKLQIGATVTANGKWNRARAELTVTKLTVGDTAEKSARVPVYPAKGELTSAKFKRIIDTALQSFGDDVEEFLPEEMLHAYKLPVRKHALQELHLFTSASQLKHARRRFVYEEFLLFQLKMQLFKHHERQASVGVATTIDNEAIEGFMATLPFSLTKAQERVLNEIFTDLKAPYRMNRLLQGDVGSGKTIIAAIALLSVVLSGKQGAMMVPTEILAEQHWQSLTALLDATGVTVGLLTSSLKAAAKRDMLHALKEGYIDIIVGTHALIQEQVEFKDLGLVITDEQHRFGVRQRRVLRDKGAVTDVLYMTATPIPRTLAISVFGEMDVSTIDELPKGRKPIETYWVKPDMMERVLSLISKELNAGRQAYVVCPLIEESEQLDVQNAIDVHQQLHTYFQDQFNVGLMHGRLDAKEKEAVMKQFTAGEVDLLVSTTVVEVGVNVPNATLMVIYDAERFGLSQLHQLRGRVGRGEHQSYCILLGDPKSDTGKERLQIMTETEDGFALSERDLELRGPGDFFGDKQSGLPEFRLGDMVHDYRALEVARKDATELVASAAFWEDDLYGPLREKLRREDAFFSTKLD</sequence>
<gene>
    <name evidence="18" type="ORF">EV213_102419</name>
</gene>
<organism evidence="18 19">
    <name type="scientific">Aureibacillus halotolerans</name>
    <dbReference type="NCBI Taxonomy" id="1508390"/>
    <lineage>
        <taxon>Bacteria</taxon>
        <taxon>Bacillati</taxon>
        <taxon>Bacillota</taxon>
        <taxon>Bacilli</taxon>
        <taxon>Bacillales</taxon>
        <taxon>Bacillaceae</taxon>
        <taxon>Aureibacillus</taxon>
    </lineage>
</organism>
<feature type="domain" description="Helicase C-terminal" evidence="17">
    <location>
        <begin position="450"/>
        <end position="610"/>
    </location>
</feature>
<dbReference type="GO" id="GO:0005524">
    <property type="term" value="F:ATP binding"/>
    <property type="evidence" value="ECO:0007669"/>
    <property type="project" value="UniProtKB-KW"/>
</dbReference>
<name>A0A4R6UCA3_9BACI</name>
<dbReference type="InterPro" id="IPR001650">
    <property type="entry name" value="Helicase_C-like"/>
</dbReference>
<dbReference type="NCBIfam" id="NF008168">
    <property type="entry name" value="PRK10917.2-2"/>
    <property type="match status" value="1"/>
</dbReference>
<dbReference type="InterPro" id="IPR012340">
    <property type="entry name" value="NA-bd_OB-fold"/>
</dbReference>
<reference evidence="18 19" key="1">
    <citation type="submission" date="2019-03" db="EMBL/GenBank/DDBJ databases">
        <title>Genomic Encyclopedia of Type Strains, Phase IV (KMG-IV): sequencing the most valuable type-strain genomes for metagenomic binning, comparative biology and taxonomic classification.</title>
        <authorList>
            <person name="Goeker M."/>
        </authorList>
    </citation>
    <scope>NUCLEOTIDE SEQUENCE [LARGE SCALE GENOMIC DNA]</scope>
    <source>
        <strain evidence="18 19">DSM 28697</strain>
    </source>
</reference>
<dbReference type="RefSeq" id="WP_133579253.1">
    <property type="nucleotide sequence ID" value="NZ_SNYJ01000002.1"/>
</dbReference>
<dbReference type="PROSITE" id="PS51192">
    <property type="entry name" value="HELICASE_ATP_BIND_1"/>
    <property type="match status" value="1"/>
</dbReference>
<dbReference type="SUPFAM" id="SSF50249">
    <property type="entry name" value="Nucleic acid-binding proteins"/>
    <property type="match status" value="1"/>
</dbReference>
<dbReference type="GO" id="GO:0016887">
    <property type="term" value="F:ATP hydrolysis activity"/>
    <property type="evidence" value="ECO:0007669"/>
    <property type="project" value="RHEA"/>
</dbReference>
<dbReference type="GO" id="GO:0006310">
    <property type="term" value="P:DNA recombination"/>
    <property type="evidence" value="ECO:0007669"/>
    <property type="project" value="UniProtKB-UniRule"/>
</dbReference>
<dbReference type="Gene3D" id="3.40.50.300">
    <property type="entry name" value="P-loop containing nucleotide triphosphate hydrolases"/>
    <property type="match status" value="2"/>
</dbReference>
<evidence type="ECO:0000259" key="16">
    <source>
        <dbReference type="PROSITE" id="PS51192"/>
    </source>
</evidence>
<dbReference type="EMBL" id="SNYJ01000002">
    <property type="protein sequence ID" value="TDQ42385.1"/>
    <property type="molecule type" value="Genomic_DNA"/>
</dbReference>
<dbReference type="Pfam" id="PF17191">
    <property type="entry name" value="RecG_wedge"/>
    <property type="match status" value="1"/>
</dbReference>
<dbReference type="Pfam" id="PF00271">
    <property type="entry name" value="Helicase_C"/>
    <property type="match status" value="1"/>
</dbReference>